<organism evidence="2 3">
    <name type="scientific">Synchytrium endobioticum</name>
    <dbReference type="NCBI Taxonomy" id="286115"/>
    <lineage>
        <taxon>Eukaryota</taxon>
        <taxon>Fungi</taxon>
        <taxon>Fungi incertae sedis</taxon>
        <taxon>Chytridiomycota</taxon>
        <taxon>Chytridiomycota incertae sedis</taxon>
        <taxon>Chytridiomycetes</taxon>
        <taxon>Synchytriales</taxon>
        <taxon>Synchytriaceae</taxon>
        <taxon>Synchytrium</taxon>
    </lineage>
</organism>
<dbReference type="InterPro" id="IPR009069">
    <property type="entry name" value="Cys_alpha_HP_mot_SF"/>
</dbReference>
<reference evidence="2 3" key="1">
    <citation type="journal article" date="2019" name="Sci. Rep.">
        <title>Comparative genomics of chytrid fungi reveal insights into the obligate biotrophic and pathogenic lifestyle of Synchytrium endobioticum.</title>
        <authorList>
            <person name="van de Vossenberg B.T.L.H."/>
            <person name="Warris S."/>
            <person name="Nguyen H.D.T."/>
            <person name="van Gent-Pelzer M.P.E."/>
            <person name="Joly D.L."/>
            <person name="van de Geest H.C."/>
            <person name="Bonants P.J.M."/>
            <person name="Smith D.S."/>
            <person name="Levesque C.A."/>
            <person name="van der Lee T.A.J."/>
        </authorList>
    </citation>
    <scope>NUCLEOTIDE SEQUENCE [LARGE SCALE GENOMIC DNA]</scope>
    <source>
        <strain evidence="2 3">LEV6574</strain>
    </source>
</reference>
<proteinExistence type="predicted"/>
<protein>
    <recommendedName>
        <fullName evidence="4">CHCH domain-containing protein</fullName>
    </recommendedName>
</protein>
<sequence length="89" mass="10133">MGNIESHEMPALQELCKEEMEASKGCMQRYNYDRERYWVPCRKAFQDFRDCKARWQQMRKSVMSNGGTVAAEASSGNADASTLGARCTQ</sequence>
<accession>A0A507CMV3</accession>
<dbReference type="EMBL" id="QEAM01000403">
    <property type="protein sequence ID" value="TPX40243.1"/>
    <property type="molecule type" value="Genomic_DNA"/>
</dbReference>
<evidence type="ECO:0000313" key="3">
    <source>
        <dbReference type="Proteomes" id="UP000320475"/>
    </source>
</evidence>
<name>A0A507CMV3_9FUNG</name>
<evidence type="ECO:0008006" key="4">
    <source>
        <dbReference type="Google" id="ProtNLM"/>
    </source>
</evidence>
<comment type="caution">
    <text evidence="2">The sequence shown here is derived from an EMBL/GenBank/DDBJ whole genome shotgun (WGS) entry which is preliminary data.</text>
</comment>
<gene>
    <name evidence="2" type="ORF">SeLEV6574_g06721</name>
</gene>
<dbReference type="VEuPathDB" id="FungiDB:SeMB42_g04118"/>
<dbReference type="PROSITE" id="PS51808">
    <property type="entry name" value="CHCH"/>
    <property type="match status" value="1"/>
</dbReference>
<dbReference type="Proteomes" id="UP000320475">
    <property type="component" value="Unassembled WGS sequence"/>
</dbReference>
<dbReference type="Gene3D" id="1.10.287.1130">
    <property type="entry name" value="CytochromE C oxidase copper chaperone"/>
    <property type="match status" value="1"/>
</dbReference>
<feature type="region of interest" description="Disordered" evidence="1">
    <location>
        <begin position="69"/>
        <end position="89"/>
    </location>
</feature>
<dbReference type="SUPFAM" id="SSF47072">
    <property type="entry name" value="Cysteine alpha-hairpin motif"/>
    <property type="match status" value="1"/>
</dbReference>
<evidence type="ECO:0000256" key="1">
    <source>
        <dbReference type="SAM" id="MobiDB-lite"/>
    </source>
</evidence>
<dbReference type="OrthoDB" id="9971592at2759"/>
<evidence type="ECO:0000313" key="2">
    <source>
        <dbReference type="EMBL" id="TPX40243.1"/>
    </source>
</evidence>
<dbReference type="AlphaFoldDB" id="A0A507CMV3"/>